<dbReference type="EMBL" id="GBRH01205350">
    <property type="protein sequence ID" value="JAD92545.1"/>
    <property type="molecule type" value="Transcribed_RNA"/>
</dbReference>
<evidence type="ECO:0000313" key="1">
    <source>
        <dbReference type="EMBL" id="JAD92545.1"/>
    </source>
</evidence>
<organism evidence="1">
    <name type="scientific">Arundo donax</name>
    <name type="common">Giant reed</name>
    <name type="synonym">Donax arundinaceus</name>
    <dbReference type="NCBI Taxonomy" id="35708"/>
    <lineage>
        <taxon>Eukaryota</taxon>
        <taxon>Viridiplantae</taxon>
        <taxon>Streptophyta</taxon>
        <taxon>Embryophyta</taxon>
        <taxon>Tracheophyta</taxon>
        <taxon>Spermatophyta</taxon>
        <taxon>Magnoliopsida</taxon>
        <taxon>Liliopsida</taxon>
        <taxon>Poales</taxon>
        <taxon>Poaceae</taxon>
        <taxon>PACMAD clade</taxon>
        <taxon>Arundinoideae</taxon>
        <taxon>Arundineae</taxon>
        <taxon>Arundo</taxon>
    </lineage>
</organism>
<proteinExistence type="predicted"/>
<name>A0A0A9E3R8_ARUDO</name>
<reference evidence="1" key="1">
    <citation type="submission" date="2014-09" db="EMBL/GenBank/DDBJ databases">
        <authorList>
            <person name="Magalhaes I.L.F."/>
            <person name="Oliveira U."/>
            <person name="Santos F.R."/>
            <person name="Vidigal T.H.D.A."/>
            <person name="Brescovit A.D."/>
            <person name="Santos A.J."/>
        </authorList>
    </citation>
    <scope>NUCLEOTIDE SEQUENCE</scope>
    <source>
        <tissue evidence="1">Shoot tissue taken approximately 20 cm above the soil surface</tissue>
    </source>
</reference>
<sequence>MNNLKGQEGISTSTWWTQEYSAPACRG</sequence>
<dbReference type="AlphaFoldDB" id="A0A0A9E3R8"/>
<accession>A0A0A9E3R8</accession>
<protein>
    <submittedName>
        <fullName evidence="1">Uncharacterized protein</fullName>
    </submittedName>
</protein>
<reference evidence="1" key="2">
    <citation type="journal article" date="2015" name="Data Brief">
        <title>Shoot transcriptome of the giant reed, Arundo donax.</title>
        <authorList>
            <person name="Barrero R.A."/>
            <person name="Guerrero F.D."/>
            <person name="Moolhuijzen P."/>
            <person name="Goolsby J.A."/>
            <person name="Tidwell J."/>
            <person name="Bellgard S.E."/>
            <person name="Bellgard M.I."/>
        </authorList>
    </citation>
    <scope>NUCLEOTIDE SEQUENCE</scope>
    <source>
        <tissue evidence="1">Shoot tissue taken approximately 20 cm above the soil surface</tissue>
    </source>
</reference>